<dbReference type="Proteomes" id="UP001431783">
    <property type="component" value="Unassembled WGS sequence"/>
</dbReference>
<evidence type="ECO:0000256" key="1">
    <source>
        <dbReference type="ARBA" id="ARBA00004123"/>
    </source>
</evidence>
<dbReference type="InterPro" id="IPR001005">
    <property type="entry name" value="SANT/Myb"/>
</dbReference>
<dbReference type="SUPFAM" id="SSF46689">
    <property type="entry name" value="Homeodomain-like"/>
    <property type="match status" value="1"/>
</dbReference>
<accession>A0AAW1UKG7</accession>
<comment type="caution">
    <text evidence="7">The sequence shown here is derived from an EMBL/GenBank/DDBJ whole genome shotgun (WGS) entry which is preliminary data.</text>
</comment>
<proteinExistence type="predicted"/>
<keyword evidence="3" id="KW-0804">Transcription</keyword>
<name>A0AAW1UKG7_9CUCU</name>
<evidence type="ECO:0000256" key="3">
    <source>
        <dbReference type="ARBA" id="ARBA00023163"/>
    </source>
</evidence>
<dbReference type="Pfam" id="PF21227">
    <property type="entry name" value="Myb_DNA-binding_7"/>
    <property type="match status" value="1"/>
</dbReference>
<dbReference type="EMBL" id="JARQZJ010000065">
    <property type="protein sequence ID" value="KAK9880592.1"/>
    <property type="molecule type" value="Genomic_DNA"/>
</dbReference>
<dbReference type="AlphaFoldDB" id="A0AAW1UKG7"/>
<dbReference type="GO" id="GO:0005634">
    <property type="term" value="C:nucleus"/>
    <property type="evidence" value="ECO:0007669"/>
    <property type="project" value="UniProtKB-SubCell"/>
</dbReference>
<evidence type="ECO:0000256" key="4">
    <source>
        <dbReference type="ARBA" id="ARBA00023242"/>
    </source>
</evidence>
<feature type="domain" description="Myb-like" evidence="6">
    <location>
        <begin position="322"/>
        <end position="374"/>
    </location>
</feature>
<keyword evidence="4" id="KW-0539">Nucleus</keyword>
<evidence type="ECO:0000256" key="2">
    <source>
        <dbReference type="ARBA" id="ARBA00023015"/>
    </source>
</evidence>
<evidence type="ECO:0000259" key="6">
    <source>
        <dbReference type="PROSITE" id="PS50090"/>
    </source>
</evidence>
<protein>
    <recommendedName>
        <fullName evidence="6">Myb-like domain-containing protein</fullName>
    </recommendedName>
</protein>
<dbReference type="PANTHER" id="PTHR16088:SF3">
    <property type="entry name" value="GON-4-LIKE PROTEIN"/>
    <property type="match status" value="1"/>
</dbReference>
<dbReference type="GO" id="GO:0003712">
    <property type="term" value="F:transcription coregulator activity"/>
    <property type="evidence" value="ECO:0007669"/>
    <property type="project" value="TreeGrafter"/>
</dbReference>
<keyword evidence="2" id="KW-0805">Transcription regulation</keyword>
<comment type="subcellular location">
    <subcellularLocation>
        <location evidence="1">Nucleus</location>
    </subcellularLocation>
</comment>
<evidence type="ECO:0000256" key="5">
    <source>
        <dbReference type="SAM" id="MobiDB-lite"/>
    </source>
</evidence>
<evidence type="ECO:0000313" key="7">
    <source>
        <dbReference type="EMBL" id="KAK9880592.1"/>
    </source>
</evidence>
<dbReference type="PANTHER" id="PTHR16088">
    <property type="entry name" value="YY1 ASSOCIATED PROTEIN-RELATED"/>
    <property type="match status" value="1"/>
</dbReference>
<dbReference type="InterPro" id="IPR009057">
    <property type="entry name" value="Homeodomain-like_sf"/>
</dbReference>
<feature type="compositionally biased region" description="Basic and acidic residues" evidence="5">
    <location>
        <begin position="184"/>
        <end position="193"/>
    </location>
</feature>
<dbReference type="InterPro" id="IPR052435">
    <property type="entry name" value="YY1-Transcr_Regul"/>
</dbReference>
<feature type="region of interest" description="Disordered" evidence="5">
    <location>
        <begin position="173"/>
        <end position="193"/>
    </location>
</feature>
<evidence type="ECO:0000313" key="8">
    <source>
        <dbReference type="Proteomes" id="UP001431783"/>
    </source>
</evidence>
<gene>
    <name evidence="7" type="ORF">WA026_011832</name>
</gene>
<reference evidence="7 8" key="1">
    <citation type="submission" date="2023-03" db="EMBL/GenBank/DDBJ databases">
        <title>Genome insight into feeding habits of ladybird beetles.</title>
        <authorList>
            <person name="Li H.-S."/>
            <person name="Huang Y.-H."/>
            <person name="Pang H."/>
        </authorList>
    </citation>
    <scope>NUCLEOTIDE SEQUENCE [LARGE SCALE GENOMIC DNA]</scope>
    <source>
        <strain evidence="7">SYSU_2023b</strain>
        <tissue evidence="7">Whole body</tissue>
    </source>
</reference>
<sequence length="383" mass="44195">MAKFLRNLEVYFKDQPSQLRKIHKSLLEMQQTSNITLEKVKTVILPLLRGNPLLCDGFLQIFLEESPPSILLNDTYENIDVNKELNKADEEVVFESIAVSDVEDTACVCPCHKVDEQQPIKQHCLHCGLRFLQGKVYCQTGRGLKSVNVTFPYDLDVDHNARLGVVNKLKRLDHNQSHPKTHSPNREGLDEHRSYKYIDDIDKGKNSKGCRSPKKTKPNAKKLCTISKDKDFLSKSIKSSPKKLTGDLCKQNKRKRIDFCDKSCSVLINKPDICSKQIENLVDVIGRQNLPPPEYLDIHSSDSDFSQDEYAECKKRKSKFSKNKSNWDMWSREEDKIILQTFQQKFSEEAIQLIANQLKNRSANEIRSRFEILMMLLQEMEST</sequence>
<organism evidence="7 8">
    <name type="scientific">Henosepilachna vigintioctopunctata</name>
    <dbReference type="NCBI Taxonomy" id="420089"/>
    <lineage>
        <taxon>Eukaryota</taxon>
        <taxon>Metazoa</taxon>
        <taxon>Ecdysozoa</taxon>
        <taxon>Arthropoda</taxon>
        <taxon>Hexapoda</taxon>
        <taxon>Insecta</taxon>
        <taxon>Pterygota</taxon>
        <taxon>Neoptera</taxon>
        <taxon>Endopterygota</taxon>
        <taxon>Coleoptera</taxon>
        <taxon>Polyphaga</taxon>
        <taxon>Cucujiformia</taxon>
        <taxon>Coccinelloidea</taxon>
        <taxon>Coccinellidae</taxon>
        <taxon>Epilachninae</taxon>
        <taxon>Epilachnini</taxon>
        <taxon>Henosepilachna</taxon>
    </lineage>
</organism>
<dbReference type="Gene3D" id="1.10.10.60">
    <property type="entry name" value="Homeodomain-like"/>
    <property type="match status" value="1"/>
</dbReference>
<dbReference type="GO" id="GO:0006355">
    <property type="term" value="P:regulation of DNA-templated transcription"/>
    <property type="evidence" value="ECO:0007669"/>
    <property type="project" value="TreeGrafter"/>
</dbReference>
<keyword evidence="8" id="KW-1185">Reference proteome</keyword>
<dbReference type="PROSITE" id="PS50090">
    <property type="entry name" value="MYB_LIKE"/>
    <property type="match status" value="1"/>
</dbReference>